<keyword evidence="4" id="KW-1185">Reference proteome</keyword>
<accession>A0A7M7HCV2</accession>
<evidence type="ECO:0000256" key="2">
    <source>
        <dbReference type="SAM" id="SignalP"/>
    </source>
</evidence>
<keyword evidence="2" id="KW-0732">Signal</keyword>
<organism evidence="3 4">
    <name type="scientific">Nasonia vitripennis</name>
    <name type="common">Parasitic wasp</name>
    <dbReference type="NCBI Taxonomy" id="7425"/>
    <lineage>
        <taxon>Eukaryota</taxon>
        <taxon>Metazoa</taxon>
        <taxon>Ecdysozoa</taxon>
        <taxon>Arthropoda</taxon>
        <taxon>Hexapoda</taxon>
        <taxon>Insecta</taxon>
        <taxon>Pterygota</taxon>
        <taxon>Neoptera</taxon>
        <taxon>Endopterygota</taxon>
        <taxon>Hymenoptera</taxon>
        <taxon>Apocrita</taxon>
        <taxon>Proctotrupomorpha</taxon>
        <taxon>Chalcidoidea</taxon>
        <taxon>Pteromalidae</taxon>
        <taxon>Pteromalinae</taxon>
        <taxon>Nasonia</taxon>
    </lineage>
</organism>
<reference evidence="3" key="1">
    <citation type="submission" date="2021-01" db="UniProtKB">
        <authorList>
            <consortium name="EnsemblMetazoa"/>
        </authorList>
    </citation>
    <scope>IDENTIFICATION</scope>
</reference>
<dbReference type="RefSeq" id="XP_008216692.1">
    <property type="nucleotide sequence ID" value="XM_008218470.4"/>
</dbReference>
<dbReference type="GeneID" id="116415693"/>
<evidence type="ECO:0000256" key="1">
    <source>
        <dbReference type="SAM" id="MobiDB-lite"/>
    </source>
</evidence>
<dbReference type="InParanoid" id="A0A7M7HCV2"/>
<dbReference type="OrthoDB" id="6507260at2759"/>
<dbReference type="AlphaFoldDB" id="A0A7M7HCV2"/>
<evidence type="ECO:0000313" key="3">
    <source>
        <dbReference type="EnsemblMetazoa" id="XP_008216692"/>
    </source>
</evidence>
<evidence type="ECO:0000313" key="4">
    <source>
        <dbReference type="Proteomes" id="UP000002358"/>
    </source>
</evidence>
<feature type="chain" id="PRO_5029825060" evidence="2">
    <location>
        <begin position="35"/>
        <end position="590"/>
    </location>
</feature>
<protein>
    <submittedName>
        <fullName evidence="3">Uncharacterized protein</fullName>
    </submittedName>
</protein>
<sequence>MACSGVSFGRTVTSSALVLLVLLQAALVWDQSLATPVPVPAKKNDILAGTEFLSVFINGAMAPRPTRRRISLRRDNTVAADNVPAESKNDEANIFRISRAPITIKPTAPRPRTTAVREEGIRYYPISHKLLDNRHHSLDSIVDDLGRPGEISTKFISKPGDSARKVNAAKPANKAAKPMMNQKVIGVSVTSTVEATPYKVRVEYHDPNSVSMITRPPPVLATTLYATSNPTLASSTFLQPKVMTTTETDTTLPPARLVTEELSNIVSESNRSEFSVDEGAPRTSVQDRSFVTPKPTQRHHTVPVDNHQDARDSAVSSSNSEPVEQRYEFPERHPEVNHELPEVHGPLLRTQGRKIGRHFEDSSYNQPTKIYNTRQNGKVYDNQHSKVFGEPAKVYNEPAKVYGEPEKVYSEPAKVYSEPAKIYSEPAKVYSEPSKVYSEPAKVYGKPEKVYSEPARVYSEPAKVYSEPSKVYGEPAKVYNSNRQPFGEPEEKNYEVDEAVSVGSNGNVHGPQSFTEATNMDEDGHKVGYVVEGRNYRKYRVEERTPDGFIVGEYGVVSHDDGSLRGVRYTADGTINPRLIYDALMKFLAL</sequence>
<dbReference type="Proteomes" id="UP000002358">
    <property type="component" value="Chromosome 3"/>
</dbReference>
<name>A0A7M7HCV2_NASVI</name>
<dbReference type="EnsemblMetazoa" id="XM_008218470">
    <property type="protein sequence ID" value="XP_008216692"/>
    <property type="gene ID" value="LOC116415693"/>
</dbReference>
<proteinExistence type="predicted"/>
<feature type="signal peptide" evidence="2">
    <location>
        <begin position="1"/>
        <end position="34"/>
    </location>
</feature>
<dbReference type="KEGG" id="nvi:116415693"/>
<feature type="region of interest" description="Disordered" evidence="1">
    <location>
        <begin position="267"/>
        <end position="331"/>
    </location>
</feature>
<dbReference type="Gene3D" id="6.10.250.1010">
    <property type="match status" value="1"/>
</dbReference>